<gene>
    <name evidence="2" type="ORF">SAMN05216195_10471</name>
</gene>
<dbReference type="EMBL" id="FOFT01000004">
    <property type="protein sequence ID" value="SER13977.1"/>
    <property type="molecule type" value="Genomic_DNA"/>
</dbReference>
<protein>
    <recommendedName>
        <fullName evidence="4">Secreted protein</fullName>
    </recommendedName>
</protein>
<proteinExistence type="predicted"/>
<evidence type="ECO:0000313" key="3">
    <source>
        <dbReference type="Proteomes" id="UP000199028"/>
    </source>
</evidence>
<name>A0A1H9LRY3_9PSEU</name>
<dbReference type="OrthoDB" id="3698029at2"/>
<organism evidence="2 3">
    <name type="scientific">Lentzea flaviverrucosa</name>
    <dbReference type="NCBI Taxonomy" id="200379"/>
    <lineage>
        <taxon>Bacteria</taxon>
        <taxon>Bacillati</taxon>
        <taxon>Actinomycetota</taxon>
        <taxon>Actinomycetes</taxon>
        <taxon>Pseudonocardiales</taxon>
        <taxon>Pseudonocardiaceae</taxon>
        <taxon>Lentzea</taxon>
    </lineage>
</organism>
<reference evidence="3" key="1">
    <citation type="submission" date="2016-10" db="EMBL/GenBank/DDBJ databases">
        <authorList>
            <person name="Varghese N."/>
            <person name="Submissions S."/>
        </authorList>
    </citation>
    <scope>NUCLEOTIDE SEQUENCE [LARGE SCALE GENOMIC DNA]</scope>
    <source>
        <strain evidence="3">CGMCC 4.578</strain>
    </source>
</reference>
<feature type="chain" id="PRO_5011577152" description="Secreted protein" evidence="1">
    <location>
        <begin position="27"/>
        <end position="121"/>
    </location>
</feature>
<dbReference type="AlphaFoldDB" id="A0A1H9LRY3"/>
<feature type="signal peptide" evidence="1">
    <location>
        <begin position="1"/>
        <end position="26"/>
    </location>
</feature>
<dbReference type="Proteomes" id="UP000199028">
    <property type="component" value="Unassembled WGS sequence"/>
</dbReference>
<evidence type="ECO:0000313" key="2">
    <source>
        <dbReference type="EMBL" id="SER13977.1"/>
    </source>
</evidence>
<sequence>MKFGSALLSAAAVAGMAVVSAPVAHADSYTQVGYASKAGRQVYLFRNNGNGCLHAQGRSLRWGDTVYVLASYGGNASVTANADGIVLDTPSRCAKHGTDYQGWVDIRGSDGGPMTGSYRNF</sequence>
<accession>A0A1H9LRY3</accession>
<keyword evidence="1" id="KW-0732">Signal</keyword>
<evidence type="ECO:0008006" key="4">
    <source>
        <dbReference type="Google" id="ProtNLM"/>
    </source>
</evidence>
<evidence type="ECO:0000256" key="1">
    <source>
        <dbReference type="SAM" id="SignalP"/>
    </source>
</evidence>
<keyword evidence="3" id="KW-1185">Reference proteome</keyword>
<dbReference type="RefSeq" id="WP_090065342.1">
    <property type="nucleotide sequence ID" value="NZ_FOFT01000004.1"/>
</dbReference>